<accession>A0A2A6CMZ7</accession>
<dbReference type="GO" id="GO:0016787">
    <property type="term" value="F:hydrolase activity"/>
    <property type="evidence" value="ECO:0000318"/>
    <property type="project" value="GO_Central"/>
</dbReference>
<dbReference type="GO" id="GO:0004301">
    <property type="term" value="F:epoxide hydrolase activity"/>
    <property type="evidence" value="ECO:0007669"/>
    <property type="project" value="UniProtKB-ARBA"/>
</dbReference>
<accession>A0A8R1UA93</accession>
<organism evidence="3 4">
    <name type="scientific">Pristionchus pacificus</name>
    <name type="common">Parasitic nematode worm</name>
    <dbReference type="NCBI Taxonomy" id="54126"/>
    <lineage>
        <taxon>Eukaryota</taxon>
        <taxon>Metazoa</taxon>
        <taxon>Ecdysozoa</taxon>
        <taxon>Nematoda</taxon>
        <taxon>Chromadorea</taxon>
        <taxon>Rhabditida</taxon>
        <taxon>Rhabditina</taxon>
        <taxon>Diplogasteromorpha</taxon>
        <taxon>Diplogasteroidea</taxon>
        <taxon>Neodiplogasteridae</taxon>
        <taxon>Pristionchus</taxon>
    </lineage>
</organism>
<dbReference type="InterPro" id="IPR000639">
    <property type="entry name" value="Epox_hydrolase-like"/>
</dbReference>
<dbReference type="Gene3D" id="3.40.50.1820">
    <property type="entry name" value="alpha/beta hydrolase"/>
    <property type="match status" value="2"/>
</dbReference>
<dbReference type="Proteomes" id="UP000005239">
    <property type="component" value="Unassembled WGS sequence"/>
</dbReference>
<evidence type="ECO:0000256" key="2">
    <source>
        <dbReference type="ARBA" id="ARBA00038334"/>
    </source>
</evidence>
<evidence type="ECO:0000313" key="3">
    <source>
        <dbReference type="EnsemblMetazoa" id="PPA15619.1"/>
    </source>
</evidence>
<proteinExistence type="inferred from homology"/>
<dbReference type="SUPFAM" id="SSF53474">
    <property type="entry name" value="alpha/beta-Hydrolases"/>
    <property type="match status" value="2"/>
</dbReference>
<name>A0A2A6CMZ7_PRIPA</name>
<reference evidence="4" key="1">
    <citation type="journal article" date="2008" name="Nat. Genet.">
        <title>The Pristionchus pacificus genome provides a unique perspective on nematode lifestyle and parasitism.</title>
        <authorList>
            <person name="Dieterich C."/>
            <person name="Clifton S.W."/>
            <person name="Schuster L.N."/>
            <person name="Chinwalla A."/>
            <person name="Delehaunty K."/>
            <person name="Dinkelacker I."/>
            <person name="Fulton L."/>
            <person name="Fulton R."/>
            <person name="Godfrey J."/>
            <person name="Minx P."/>
            <person name="Mitreva M."/>
            <person name="Roeseler W."/>
            <person name="Tian H."/>
            <person name="Witte H."/>
            <person name="Yang S.P."/>
            <person name="Wilson R.K."/>
            <person name="Sommer R.J."/>
        </authorList>
    </citation>
    <scope>NUCLEOTIDE SEQUENCE [LARGE SCALE GENOMIC DNA]</scope>
    <source>
        <strain evidence="4">PS312</strain>
    </source>
</reference>
<dbReference type="AlphaFoldDB" id="A0A2A6CMZ7"/>
<protein>
    <submittedName>
        <fullName evidence="3">Hydrolase</fullName>
    </submittedName>
</protein>
<keyword evidence="1" id="KW-0378">Hydrolase</keyword>
<comment type="similarity">
    <text evidence="2">Belongs to the AB hydrolase superfamily. Epoxide hydrolase family.</text>
</comment>
<dbReference type="PRINTS" id="PR00412">
    <property type="entry name" value="EPOXHYDRLASE"/>
</dbReference>
<dbReference type="PRINTS" id="PR00111">
    <property type="entry name" value="ABHYDROLASE"/>
</dbReference>
<evidence type="ECO:0000313" key="4">
    <source>
        <dbReference type="Proteomes" id="UP000005239"/>
    </source>
</evidence>
<gene>
    <name evidence="3" type="primary">WBGene00105173</name>
</gene>
<dbReference type="InterPro" id="IPR000073">
    <property type="entry name" value="AB_hydrolase_1"/>
</dbReference>
<dbReference type="EnsemblMetazoa" id="PPA15619.1">
    <property type="protein sequence ID" value="PPA15619.1"/>
    <property type="gene ID" value="WBGene00105173"/>
</dbReference>
<dbReference type="InterPro" id="IPR029058">
    <property type="entry name" value="AB_hydrolase_fold"/>
</dbReference>
<evidence type="ECO:0000256" key="1">
    <source>
        <dbReference type="ARBA" id="ARBA00022801"/>
    </source>
</evidence>
<dbReference type="Pfam" id="PF00561">
    <property type="entry name" value="Abhydrolase_1"/>
    <property type="match status" value="2"/>
</dbReference>
<dbReference type="PANTHER" id="PTHR43329">
    <property type="entry name" value="EPOXIDE HYDROLASE"/>
    <property type="match status" value="1"/>
</dbReference>
<sequence>MDKNWRSGAEVEKEGDAKRTIVMIVHGFPEFWYSWRFQFDHFMDRYRVVAIDQRGYGGPSKPPNISDYCTILMAKDLDDLIHALGYDSAVVIGHDWDGTVAWQHAIHYPDSVDRLVICNCPHPAAFSALLETNGTQQARSWYRTFFQSPCIPEAAVSADDFHNGLTNTQNMTTEDMEAWKYTFSQPDCLRSAINYYRCAFQYPDNDAKRKVGKCSPKTLILWGDAEKNLITEYASLSAQREKERINWAQGRAMPSVLSRLASKLALKLAQYYYSALVCFYLFWRWIRTAGAALKHKERQMPKKLLDNYNHKHLVLPSGINMHYVEAGESSAPLMVMIHGYPEFWYSWRFQIDHFKDRYRVVAIDQRGYGDSSKPPNITDYSIPALTKDIDDLIHDLGYNSAVVMAHDWGGAVAWRHALSYPQSVDQLIICNCPHPAAFGQMLRSNEEQRSHSWYMIFFQTPRVPEAAVAADDFLMLEKMFWSKYGLKNKENFTEEDMEAWKYTFSQPDALKSAINYYRCQYQHPEKGLKFGKCIPKTLIVWGDGDKFLVKENAELSVQWCEDATLRFIPGASHWVQQDDPAIVNQHIDEFLQTSNRPKSSY</sequence>
<reference evidence="3" key="2">
    <citation type="submission" date="2022-06" db="UniProtKB">
        <authorList>
            <consortium name="EnsemblMetazoa"/>
        </authorList>
    </citation>
    <scope>IDENTIFICATION</scope>
    <source>
        <strain evidence="3">PS312</strain>
    </source>
</reference>
<keyword evidence="4" id="KW-1185">Reference proteome</keyword>